<sequence>MLINISRFFIDNTNLKLCWQHYLLLQLFQYSRLANVIFRHAFAAQNRLPFYVMFNTVFHPSLI</sequence>
<protein>
    <submittedName>
        <fullName evidence="1">Uncharacterized protein</fullName>
    </submittedName>
</protein>
<dbReference type="EMBL" id="BK015452">
    <property type="protein sequence ID" value="DAE07536.1"/>
    <property type="molecule type" value="Genomic_DNA"/>
</dbReference>
<proteinExistence type="predicted"/>
<reference evidence="1" key="1">
    <citation type="journal article" date="2021" name="Proc. Natl. Acad. Sci. U.S.A.">
        <title>A Catalog of Tens of Thousands of Viruses from Human Metagenomes Reveals Hidden Associations with Chronic Diseases.</title>
        <authorList>
            <person name="Tisza M.J."/>
            <person name="Buck C.B."/>
        </authorList>
    </citation>
    <scope>NUCLEOTIDE SEQUENCE</scope>
    <source>
        <strain evidence="1">CtnCN2</strain>
    </source>
</reference>
<organism evidence="1">
    <name type="scientific">Podoviridae sp. ctnCN2</name>
    <dbReference type="NCBI Taxonomy" id="2825274"/>
    <lineage>
        <taxon>Viruses</taxon>
        <taxon>Duplodnaviria</taxon>
        <taxon>Heunggongvirae</taxon>
        <taxon>Uroviricota</taxon>
        <taxon>Caudoviricetes</taxon>
    </lineage>
</organism>
<name>A0A8S5PLB5_9CAUD</name>
<accession>A0A8S5PLB5</accession>
<evidence type="ECO:0000313" key="1">
    <source>
        <dbReference type="EMBL" id="DAE07536.1"/>
    </source>
</evidence>